<keyword evidence="4 6" id="KW-0808">Transferase</keyword>
<dbReference type="InterPro" id="IPR015424">
    <property type="entry name" value="PyrdxlP-dep_Trfase"/>
</dbReference>
<dbReference type="SUPFAM" id="SSF53383">
    <property type="entry name" value="PLP-dependent transferases"/>
    <property type="match status" value="1"/>
</dbReference>
<dbReference type="InterPro" id="IPR004839">
    <property type="entry name" value="Aminotransferase_I/II_large"/>
</dbReference>
<dbReference type="PANTHER" id="PTHR46383:SF1">
    <property type="entry name" value="ASPARTATE AMINOTRANSFERASE"/>
    <property type="match status" value="1"/>
</dbReference>
<evidence type="ECO:0000256" key="3">
    <source>
        <dbReference type="ARBA" id="ARBA00022576"/>
    </source>
</evidence>
<protein>
    <recommendedName>
        <fullName evidence="6">Aminotransferase</fullName>
        <ecNumber evidence="6">2.6.1.-</ecNumber>
    </recommendedName>
</protein>
<evidence type="ECO:0000256" key="1">
    <source>
        <dbReference type="ARBA" id="ARBA00001933"/>
    </source>
</evidence>
<accession>I3VXB8</accession>
<gene>
    <name evidence="8" type="ordered locus">Tsac_2159</name>
</gene>
<dbReference type="eggNOG" id="COG0436">
    <property type="taxonomic scope" value="Bacteria"/>
</dbReference>
<proteinExistence type="inferred from homology"/>
<keyword evidence="9" id="KW-1185">Reference proteome</keyword>
<comment type="cofactor">
    <cofactor evidence="1 6">
        <name>pyridoxal 5'-phosphate</name>
        <dbReference type="ChEBI" id="CHEBI:597326"/>
    </cofactor>
</comment>
<evidence type="ECO:0000313" key="9">
    <source>
        <dbReference type="Proteomes" id="UP000006178"/>
    </source>
</evidence>
<organism evidence="8 9">
    <name type="scientific">Thermoanaerobacterium saccharolyticum (strain DSM 8691 / JW/SL-YS485)</name>
    <dbReference type="NCBI Taxonomy" id="1094508"/>
    <lineage>
        <taxon>Bacteria</taxon>
        <taxon>Bacillati</taxon>
        <taxon>Bacillota</taxon>
        <taxon>Clostridia</taxon>
        <taxon>Thermoanaerobacterales</taxon>
        <taxon>Thermoanaerobacteraceae</taxon>
        <taxon>Thermoanaerobacterium</taxon>
    </lineage>
</organism>
<dbReference type="InterPro" id="IPR050596">
    <property type="entry name" value="AspAT/PAT-like"/>
</dbReference>
<sequence>MMLSKNAVKITPSATLEITDRANKLKAQGIDVISFGAGEPDFATPQFIKDAAMEALNKNYTKYTASSGIKELREAICKKLLLDNGLNYTADQIVVSNGAKHSIFNAMLAILDPGDEVIIPSPYWVSYPEMVKLMNCKPVIIKTKPENNFKISADEFRRSITERTKLIIINTPNNPTGAIYSKEELSEIAKMAVENNIFIISDEIYEKLIYEKKHVSIASINEKVKNLTVVINGMSKTYSMTGWRIGYSASNSEIANVINNIQSHTTSNPNTIAQYASIVALNEGNDFIEKIRIEFEKRKNLILSLIDNITGLKYITPQGAFYVYVNIDYYIGKSYKNGIISNSLDMAKYLIDEANVAIIPGIAFGNDNYIRLSYATSAENIKNGLERIRAALEKLA</sequence>
<dbReference type="Pfam" id="PF00155">
    <property type="entry name" value="Aminotran_1_2"/>
    <property type="match status" value="1"/>
</dbReference>
<dbReference type="InterPro" id="IPR004838">
    <property type="entry name" value="NHTrfase_class1_PyrdxlP-BS"/>
</dbReference>
<dbReference type="PROSITE" id="PS00105">
    <property type="entry name" value="AA_TRANSFER_CLASS_1"/>
    <property type="match status" value="1"/>
</dbReference>
<dbReference type="InterPro" id="IPR015422">
    <property type="entry name" value="PyrdxlP-dep_Trfase_small"/>
</dbReference>
<dbReference type="GO" id="GO:0030170">
    <property type="term" value="F:pyridoxal phosphate binding"/>
    <property type="evidence" value="ECO:0007669"/>
    <property type="project" value="InterPro"/>
</dbReference>
<dbReference type="PATRIC" id="fig|1094508.3.peg.2186"/>
<dbReference type="FunFam" id="3.40.640.10:FF:000033">
    <property type="entry name" value="Aspartate aminotransferase"/>
    <property type="match status" value="1"/>
</dbReference>
<name>I3VXB8_THESW</name>
<dbReference type="EMBL" id="CP003184">
    <property type="protein sequence ID" value="AFK87163.1"/>
    <property type="molecule type" value="Genomic_DNA"/>
</dbReference>
<dbReference type="RefSeq" id="WP_014759002.1">
    <property type="nucleotide sequence ID" value="NC_017992.1"/>
</dbReference>
<dbReference type="Gene3D" id="3.40.640.10">
    <property type="entry name" value="Type I PLP-dependent aspartate aminotransferase-like (Major domain)"/>
    <property type="match status" value="1"/>
</dbReference>
<dbReference type="EC" id="2.6.1.-" evidence="6"/>
<keyword evidence="5" id="KW-0663">Pyridoxal phosphate</keyword>
<evidence type="ECO:0000256" key="4">
    <source>
        <dbReference type="ARBA" id="ARBA00022679"/>
    </source>
</evidence>
<dbReference type="InterPro" id="IPR015421">
    <property type="entry name" value="PyrdxlP-dep_Trfase_major"/>
</dbReference>
<dbReference type="Proteomes" id="UP000006178">
    <property type="component" value="Chromosome"/>
</dbReference>
<dbReference type="BioCyc" id="TSAC1094508:GLMA-2190-MONOMER"/>
<dbReference type="AlphaFoldDB" id="I3VXB8"/>
<dbReference type="CDD" id="cd00609">
    <property type="entry name" value="AAT_like"/>
    <property type="match status" value="1"/>
</dbReference>
<reference evidence="8 9" key="1">
    <citation type="journal article" date="2014" name="Appl. Environ. Microbiol.">
        <title>Profile of Secreted Hydrolases, Associated Proteins, and SlpA in Thermoanaerobacterium saccharolyticum during the Degradation of Hemicellulose.</title>
        <authorList>
            <person name="Currie D.H."/>
            <person name="Guss A.M."/>
            <person name="Herring C.D."/>
            <person name="Giannone R.J."/>
            <person name="Johnson C.M."/>
            <person name="Lankford P.K."/>
            <person name="Brown S.D."/>
            <person name="Hettich R.L."/>
            <person name="Lynd L.R."/>
        </authorList>
    </citation>
    <scope>NUCLEOTIDE SEQUENCE [LARGE SCALE GENOMIC DNA]</scope>
    <source>
        <strain evidence="9">DSM 8691 / JW/SL-YS485</strain>
    </source>
</reference>
<dbReference type="PANTHER" id="PTHR46383">
    <property type="entry name" value="ASPARTATE AMINOTRANSFERASE"/>
    <property type="match status" value="1"/>
</dbReference>
<dbReference type="KEGG" id="tsh:Tsac_2159"/>
<evidence type="ECO:0000256" key="5">
    <source>
        <dbReference type="ARBA" id="ARBA00022898"/>
    </source>
</evidence>
<dbReference type="STRING" id="1094508.Tsac_2159"/>
<comment type="similarity">
    <text evidence="2 6">Belongs to the class-I pyridoxal-phosphate-dependent aminotransferase family.</text>
</comment>
<dbReference type="GO" id="GO:0006520">
    <property type="term" value="P:amino acid metabolic process"/>
    <property type="evidence" value="ECO:0007669"/>
    <property type="project" value="InterPro"/>
</dbReference>
<dbReference type="Gene3D" id="3.90.1150.10">
    <property type="entry name" value="Aspartate Aminotransferase, domain 1"/>
    <property type="match status" value="1"/>
</dbReference>
<dbReference type="GO" id="GO:0008483">
    <property type="term" value="F:transaminase activity"/>
    <property type="evidence" value="ECO:0007669"/>
    <property type="project" value="UniProtKB-KW"/>
</dbReference>
<evidence type="ECO:0000313" key="8">
    <source>
        <dbReference type="EMBL" id="AFK87163.1"/>
    </source>
</evidence>
<feature type="domain" description="Aminotransferase class I/classII large" evidence="7">
    <location>
        <begin position="31"/>
        <end position="388"/>
    </location>
</feature>
<evidence type="ECO:0000259" key="7">
    <source>
        <dbReference type="Pfam" id="PF00155"/>
    </source>
</evidence>
<evidence type="ECO:0000256" key="2">
    <source>
        <dbReference type="ARBA" id="ARBA00007441"/>
    </source>
</evidence>
<keyword evidence="3 6" id="KW-0032">Aminotransferase</keyword>
<evidence type="ECO:0000256" key="6">
    <source>
        <dbReference type="RuleBase" id="RU000481"/>
    </source>
</evidence>